<reference evidence="2" key="1">
    <citation type="journal article" date="2021" name="Nat. Commun.">
        <title>Genetic determinants of endophytism in the Arabidopsis root mycobiome.</title>
        <authorList>
            <person name="Mesny F."/>
            <person name="Miyauchi S."/>
            <person name="Thiergart T."/>
            <person name="Pickel B."/>
            <person name="Atanasova L."/>
            <person name="Karlsson M."/>
            <person name="Huettel B."/>
            <person name="Barry K.W."/>
            <person name="Haridas S."/>
            <person name="Chen C."/>
            <person name="Bauer D."/>
            <person name="Andreopoulos W."/>
            <person name="Pangilinan J."/>
            <person name="LaButti K."/>
            <person name="Riley R."/>
            <person name="Lipzen A."/>
            <person name="Clum A."/>
            <person name="Drula E."/>
            <person name="Henrissat B."/>
            <person name="Kohler A."/>
            <person name="Grigoriev I.V."/>
            <person name="Martin F.M."/>
            <person name="Hacquard S."/>
        </authorList>
    </citation>
    <scope>NUCLEOTIDE SEQUENCE</scope>
    <source>
        <strain evidence="2">MPI-SDFR-AT-0120</strain>
    </source>
</reference>
<feature type="compositionally biased region" description="Acidic residues" evidence="1">
    <location>
        <begin position="391"/>
        <end position="400"/>
    </location>
</feature>
<accession>A0A8K0RE14</accession>
<evidence type="ECO:0000313" key="3">
    <source>
        <dbReference type="Proteomes" id="UP000813461"/>
    </source>
</evidence>
<evidence type="ECO:0000313" key="2">
    <source>
        <dbReference type="EMBL" id="KAH7092395.1"/>
    </source>
</evidence>
<dbReference type="Proteomes" id="UP000813461">
    <property type="component" value="Unassembled WGS sequence"/>
</dbReference>
<comment type="caution">
    <text evidence="2">The sequence shown here is derived from an EMBL/GenBank/DDBJ whole genome shotgun (WGS) entry which is preliminary data.</text>
</comment>
<proteinExistence type="predicted"/>
<feature type="region of interest" description="Disordered" evidence="1">
    <location>
        <begin position="373"/>
        <end position="400"/>
    </location>
</feature>
<dbReference type="AlphaFoldDB" id="A0A8K0RE14"/>
<sequence>MPPYNPHMRTKSHSQVLKNRLADIADHITSYLGQSVPENMRGLVELRIYRYIADHYWPLPVTPSTHLDILRIGQNMTFSQTTYTEVAEARQAHEQWADEFRERLCEGFGESFGEAAARCFAARNKTTAVVGEANGTKLWNELVQDQEAMPQGHAHHSAPSMSQPWDDTTDPLVATAKATLHAVESPMPSINKALEIERTIDPRLLDNVEYDIGEGDIEELDPYGYDPVSITSAHNQSVGNTTFLQPTVDDDSHHMNALYHPERDLPAPLVSSNNDANLNDDYKIAIRMAQGVWDGSDNTSTLHGGDSRTPVDDAILTPEQQIQMDAEYAERLQSEEYGGESSYAGGATAAWRNSKAAVRRRLGAVSHRLGAMPNGAGNAGENLDQDVLFPDGDEEMDKDC</sequence>
<keyword evidence="3" id="KW-1185">Reference proteome</keyword>
<protein>
    <submittedName>
        <fullName evidence="2">Uncharacterized protein</fullName>
    </submittedName>
</protein>
<dbReference type="OrthoDB" id="3801079at2759"/>
<gene>
    <name evidence="2" type="ORF">FB567DRAFT_237058</name>
</gene>
<evidence type="ECO:0000256" key="1">
    <source>
        <dbReference type="SAM" id="MobiDB-lite"/>
    </source>
</evidence>
<dbReference type="EMBL" id="JAGMVJ010000003">
    <property type="protein sequence ID" value="KAH7092395.1"/>
    <property type="molecule type" value="Genomic_DNA"/>
</dbReference>
<name>A0A8K0RE14_9PLEO</name>
<organism evidence="2 3">
    <name type="scientific">Paraphoma chrysanthemicola</name>
    <dbReference type="NCBI Taxonomy" id="798071"/>
    <lineage>
        <taxon>Eukaryota</taxon>
        <taxon>Fungi</taxon>
        <taxon>Dikarya</taxon>
        <taxon>Ascomycota</taxon>
        <taxon>Pezizomycotina</taxon>
        <taxon>Dothideomycetes</taxon>
        <taxon>Pleosporomycetidae</taxon>
        <taxon>Pleosporales</taxon>
        <taxon>Pleosporineae</taxon>
        <taxon>Phaeosphaeriaceae</taxon>
        <taxon>Paraphoma</taxon>
    </lineage>
</organism>